<dbReference type="InterPro" id="IPR036505">
    <property type="entry name" value="Amidase/PGRP_sf"/>
</dbReference>
<dbReference type="SUPFAM" id="SSF55846">
    <property type="entry name" value="N-acetylmuramoyl-L-alanine amidase-like"/>
    <property type="match status" value="1"/>
</dbReference>
<dbReference type="Gene3D" id="3.40.80.10">
    <property type="entry name" value="Peptidoglycan recognition protein-like"/>
    <property type="match status" value="1"/>
</dbReference>
<dbReference type="InterPro" id="IPR002502">
    <property type="entry name" value="Amidase_domain"/>
</dbReference>
<dbReference type="SUPFAM" id="SSF47090">
    <property type="entry name" value="PGBD-like"/>
    <property type="match status" value="1"/>
</dbReference>
<proteinExistence type="predicted"/>
<dbReference type="Gene3D" id="1.10.101.10">
    <property type="entry name" value="PGBD-like superfamily/PGBD"/>
    <property type="match status" value="1"/>
</dbReference>
<sequence length="217" mass="23539">MTDHRRCIELVLSIQRMHMAGGREQPYSDIGYSMVACPHRRVFIGRGPGYIPAANGPGLNSQHYAVLALVGSTGFTQPNDELLHAVLDAVDYLREHGGAGREIRGHRDGYATSCPGGPLYAWVRAGAPRPAEKKPAPTLEEALVKKLPVLKKGDRGWDVKTMHYLLLARDYALDPKIDDTTFTSAHEQGVRGLQAAAGITVDGIVGPATWPVLLRIA</sequence>
<organism evidence="2 3">
    <name type="scientific">Streptosporangium jomthongense</name>
    <dbReference type="NCBI Taxonomy" id="1193683"/>
    <lineage>
        <taxon>Bacteria</taxon>
        <taxon>Bacillati</taxon>
        <taxon>Actinomycetota</taxon>
        <taxon>Actinomycetes</taxon>
        <taxon>Streptosporangiales</taxon>
        <taxon>Streptosporangiaceae</taxon>
        <taxon>Streptosporangium</taxon>
    </lineage>
</organism>
<dbReference type="CDD" id="cd06583">
    <property type="entry name" value="PGRP"/>
    <property type="match status" value="1"/>
</dbReference>
<dbReference type="InterPro" id="IPR036365">
    <property type="entry name" value="PGBD-like_sf"/>
</dbReference>
<comment type="caution">
    <text evidence="2">The sequence shown here is derived from an EMBL/GenBank/DDBJ whole genome shotgun (WGS) entry which is preliminary data.</text>
</comment>
<evidence type="ECO:0000313" key="2">
    <source>
        <dbReference type="EMBL" id="MFC3980157.1"/>
    </source>
</evidence>
<reference evidence="3" key="1">
    <citation type="journal article" date="2019" name="Int. J. Syst. Evol. Microbiol.">
        <title>The Global Catalogue of Microorganisms (GCM) 10K type strain sequencing project: providing services to taxonomists for standard genome sequencing and annotation.</title>
        <authorList>
            <consortium name="The Broad Institute Genomics Platform"/>
            <consortium name="The Broad Institute Genome Sequencing Center for Infectious Disease"/>
            <person name="Wu L."/>
            <person name="Ma J."/>
        </authorList>
    </citation>
    <scope>NUCLEOTIDE SEQUENCE [LARGE SCALE GENOMIC DNA]</scope>
    <source>
        <strain evidence="3">TBRC 7912</strain>
    </source>
</reference>
<evidence type="ECO:0000313" key="3">
    <source>
        <dbReference type="Proteomes" id="UP001595698"/>
    </source>
</evidence>
<gene>
    <name evidence="2" type="ORF">ACFOYY_08510</name>
</gene>
<name>A0ABV8EUU9_9ACTN</name>
<protein>
    <submittedName>
        <fullName evidence="2">N-acetylmuramoyl-L-alanine amidase</fullName>
    </submittedName>
</protein>
<feature type="domain" description="Peptidoglycan binding-like" evidence="1">
    <location>
        <begin position="158"/>
        <end position="211"/>
    </location>
</feature>
<dbReference type="EMBL" id="JBHSBC010000008">
    <property type="protein sequence ID" value="MFC3980157.1"/>
    <property type="molecule type" value="Genomic_DNA"/>
</dbReference>
<dbReference type="InterPro" id="IPR036366">
    <property type="entry name" value="PGBDSf"/>
</dbReference>
<dbReference type="Pfam" id="PF01471">
    <property type="entry name" value="PG_binding_1"/>
    <property type="match status" value="1"/>
</dbReference>
<dbReference type="Proteomes" id="UP001595698">
    <property type="component" value="Unassembled WGS sequence"/>
</dbReference>
<dbReference type="InterPro" id="IPR002477">
    <property type="entry name" value="Peptidoglycan-bd-like"/>
</dbReference>
<dbReference type="RefSeq" id="WP_386189099.1">
    <property type="nucleotide sequence ID" value="NZ_JBHSBC010000008.1"/>
</dbReference>
<keyword evidence="3" id="KW-1185">Reference proteome</keyword>
<accession>A0ABV8EUU9</accession>
<evidence type="ECO:0000259" key="1">
    <source>
        <dbReference type="Pfam" id="PF01471"/>
    </source>
</evidence>